<dbReference type="AlphaFoldDB" id="A0A256IH34"/>
<dbReference type="Pfam" id="PF13527">
    <property type="entry name" value="Acetyltransf_9"/>
    <property type="match status" value="1"/>
</dbReference>
<reference evidence="2 3" key="1">
    <citation type="journal article" date="2014" name="Front. Microbiol.">
        <title>Population and genomic analysis of the genus Halorubrum.</title>
        <authorList>
            <person name="Fullmer M.S."/>
            <person name="Soucy S.M."/>
            <person name="Swithers K.S."/>
            <person name="Makkay A.M."/>
            <person name="Wheeler R."/>
            <person name="Ventosa A."/>
            <person name="Gogarten J.P."/>
            <person name="Papke R.T."/>
        </authorList>
    </citation>
    <scope>NUCLEOTIDE SEQUENCE [LARGE SCALE GENOMIC DNA]</scope>
    <source>
        <strain evidence="2 3">Cb34</strain>
    </source>
</reference>
<organism evidence="2 3">
    <name type="scientific">Halorubrum halodurans</name>
    <dbReference type="NCBI Taxonomy" id="1383851"/>
    <lineage>
        <taxon>Archaea</taxon>
        <taxon>Methanobacteriati</taxon>
        <taxon>Methanobacteriota</taxon>
        <taxon>Stenosarchaea group</taxon>
        <taxon>Halobacteria</taxon>
        <taxon>Halobacteriales</taxon>
        <taxon>Haloferacaceae</taxon>
        <taxon>Halorubrum</taxon>
    </lineage>
</organism>
<protein>
    <recommendedName>
        <fullName evidence="1">N-acetyltransferase domain-containing protein</fullName>
    </recommendedName>
</protein>
<dbReference type="EMBL" id="NHPJ01000097">
    <property type="protein sequence ID" value="OYR55793.1"/>
    <property type="molecule type" value="Genomic_DNA"/>
</dbReference>
<dbReference type="PROSITE" id="PS51186">
    <property type="entry name" value="GNAT"/>
    <property type="match status" value="1"/>
</dbReference>
<dbReference type="RefSeq" id="WP_094532880.1">
    <property type="nucleotide sequence ID" value="NZ_NHPJ01000097.1"/>
</dbReference>
<dbReference type="InterPro" id="IPR000182">
    <property type="entry name" value="GNAT_dom"/>
</dbReference>
<comment type="caution">
    <text evidence="2">The sequence shown here is derived from an EMBL/GenBank/DDBJ whole genome shotgun (WGS) entry which is preliminary data.</text>
</comment>
<evidence type="ECO:0000313" key="2">
    <source>
        <dbReference type="EMBL" id="OYR55793.1"/>
    </source>
</evidence>
<dbReference type="InterPro" id="IPR016181">
    <property type="entry name" value="Acyl_CoA_acyltransferase"/>
</dbReference>
<accession>A0A256IH34</accession>
<sequence length="382" mass="43410">MSNTQIRPIEDEDIPEFLDLVDNYLSEISNELWDTDWFRWKYDQNPWTPEIAATVAVEDGEIIGGVGFVPVPMEFEGSEFLGISPTDLVIHPDHRGGMTFSELVERGMEEFADHNTWLTYGQPREDTVDVWTRLRGWSEVETVPRSWRINRIQTFVGDLTENKLLSTLSMAGQPIFLSANLIDRATRKSTDPSVTVSAYESVPSELLQDLYETISPSGLQINRNKQFYEWRLSKASHADYRTFVARKDGDVVGALTTSQWRTQDVVKIVDLLPINCDSPTDKAIVRSLVVVALKAHRKNGAIRASLSLPEEILAEFGFVRTRQMKQLMEWGPLAELAGEAVPSWDLHFAGKVLEQADLTSEEAERMLDWRQWNFTGIEIDTA</sequence>
<name>A0A256IH34_9EURY</name>
<evidence type="ECO:0000313" key="3">
    <source>
        <dbReference type="Proteomes" id="UP000216308"/>
    </source>
</evidence>
<feature type="domain" description="N-acetyltransferase" evidence="1">
    <location>
        <begin position="4"/>
        <end position="166"/>
    </location>
</feature>
<evidence type="ECO:0000259" key="1">
    <source>
        <dbReference type="PROSITE" id="PS51186"/>
    </source>
</evidence>
<gene>
    <name evidence="2" type="ORF">DJ70_10745</name>
</gene>
<dbReference type="Proteomes" id="UP000216308">
    <property type="component" value="Unassembled WGS sequence"/>
</dbReference>
<dbReference type="CDD" id="cd04301">
    <property type="entry name" value="NAT_SF"/>
    <property type="match status" value="1"/>
</dbReference>
<dbReference type="SUPFAM" id="SSF55729">
    <property type="entry name" value="Acyl-CoA N-acyltransferases (Nat)"/>
    <property type="match status" value="1"/>
</dbReference>
<keyword evidence="3" id="KW-1185">Reference proteome</keyword>
<dbReference type="OrthoDB" id="299799at2157"/>
<dbReference type="Gene3D" id="3.40.630.30">
    <property type="match status" value="1"/>
</dbReference>
<proteinExistence type="predicted"/>
<dbReference type="GO" id="GO:0016747">
    <property type="term" value="F:acyltransferase activity, transferring groups other than amino-acyl groups"/>
    <property type="evidence" value="ECO:0007669"/>
    <property type="project" value="InterPro"/>
</dbReference>